<dbReference type="InterPro" id="IPR011029">
    <property type="entry name" value="DEATH-like_dom_sf"/>
</dbReference>
<dbReference type="Ensembl" id="ENSSPUT00000006075.1">
    <property type="protein sequence ID" value="ENSSPUP00000005711.1"/>
    <property type="gene ID" value="ENSSPUG00000004418.1"/>
</dbReference>
<name>A0A8D0GGD3_SPHPU</name>
<dbReference type="Gene3D" id="1.10.533.10">
    <property type="entry name" value="Death Domain, Fas"/>
    <property type="match status" value="1"/>
</dbReference>
<reference evidence="2" key="1">
    <citation type="submission" date="2025-08" db="UniProtKB">
        <authorList>
            <consortium name="Ensembl"/>
        </authorList>
    </citation>
    <scope>IDENTIFICATION</scope>
</reference>
<feature type="domain" description="CARD" evidence="1">
    <location>
        <begin position="85"/>
        <end position="162"/>
    </location>
</feature>
<dbReference type="SUPFAM" id="SSF47986">
    <property type="entry name" value="DEATH domain"/>
    <property type="match status" value="1"/>
</dbReference>
<dbReference type="GeneTree" id="ENSGT00940000156113"/>
<dbReference type="PROSITE" id="PS50209">
    <property type="entry name" value="CARD"/>
    <property type="match status" value="1"/>
</dbReference>
<organism evidence="2 3">
    <name type="scientific">Sphenodon punctatus</name>
    <name type="common">Tuatara</name>
    <name type="synonym">Hatteria punctata</name>
    <dbReference type="NCBI Taxonomy" id="8508"/>
    <lineage>
        <taxon>Eukaryota</taxon>
        <taxon>Metazoa</taxon>
        <taxon>Chordata</taxon>
        <taxon>Craniata</taxon>
        <taxon>Vertebrata</taxon>
        <taxon>Euteleostomi</taxon>
        <taxon>Lepidosauria</taxon>
        <taxon>Sphenodontia</taxon>
        <taxon>Sphenodontidae</taxon>
        <taxon>Sphenodon</taxon>
    </lineage>
</organism>
<dbReference type="AlphaFoldDB" id="A0A8D0GGD3"/>
<proteinExistence type="predicted"/>
<evidence type="ECO:0000259" key="1">
    <source>
        <dbReference type="PROSITE" id="PS50209"/>
    </source>
</evidence>
<dbReference type="GO" id="GO:0042981">
    <property type="term" value="P:regulation of apoptotic process"/>
    <property type="evidence" value="ECO:0007669"/>
    <property type="project" value="InterPro"/>
</dbReference>
<sequence>MAFRDSTLHNTAQERVFLGHPACESRISTPQPAFTTLPMSAPRGCEKDGFLCRRNPEVCQQLPPQLTTVPEQSMKSERTLTGTCCEQNCCQILACGRETILSCMTEGRLNRILDILRSQQTLSRMDYEIITTYPTLTGRARALLDTCLSLGERAAQTVVTVLSASKCSPMARGSQSPV</sequence>
<reference evidence="2" key="2">
    <citation type="submission" date="2025-09" db="UniProtKB">
        <authorList>
            <consortium name="Ensembl"/>
        </authorList>
    </citation>
    <scope>IDENTIFICATION</scope>
</reference>
<dbReference type="InterPro" id="IPR001315">
    <property type="entry name" value="CARD"/>
</dbReference>
<dbReference type="Proteomes" id="UP000694392">
    <property type="component" value="Unplaced"/>
</dbReference>
<keyword evidence="3" id="KW-1185">Reference proteome</keyword>
<accession>A0A8D0GGD3</accession>
<evidence type="ECO:0000313" key="3">
    <source>
        <dbReference type="Proteomes" id="UP000694392"/>
    </source>
</evidence>
<evidence type="ECO:0000313" key="2">
    <source>
        <dbReference type="Ensembl" id="ENSSPUP00000005711.1"/>
    </source>
</evidence>
<dbReference type="Pfam" id="PF00619">
    <property type="entry name" value="CARD"/>
    <property type="match status" value="1"/>
</dbReference>
<protein>
    <recommendedName>
        <fullName evidence="1">CARD domain-containing protein</fullName>
    </recommendedName>
</protein>